<sequence length="159" mass="16193">MAGMNSERMRGTSAGTFRAIGTAWIISGGLVAAVTGPLRLEHGSWAAAYQVLVAGIAQSALGAAQSALAPQPPSRATVVTELVAWNLGSVAVLAGTVLGAPLIVDAGGVLLVVALALLIRTVRGKGEGPAWALWMYRILLVVILTSIPIGLTLAHLRAP</sequence>
<reference evidence="2 3" key="1">
    <citation type="submission" date="2019-04" db="EMBL/GenBank/DDBJ databases">
        <authorList>
            <person name="Liu Q."/>
            <person name="Xin Y.-H."/>
        </authorList>
    </citation>
    <scope>NUCLEOTIDE SEQUENCE [LARGE SCALE GENOMIC DNA]</scope>
    <source>
        <strain evidence="2 3">AM23</strain>
    </source>
</reference>
<keyword evidence="1" id="KW-1133">Transmembrane helix</keyword>
<dbReference type="EMBL" id="SSWH01000015">
    <property type="protein sequence ID" value="THJ64922.1"/>
    <property type="molecule type" value="Genomic_DNA"/>
</dbReference>
<feature type="transmembrane region" description="Helical" evidence="1">
    <location>
        <begin position="102"/>
        <end position="122"/>
    </location>
</feature>
<dbReference type="AlphaFoldDB" id="A0A4S5E0X9"/>
<proteinExistence type="predicted"/>
<evidence type="ECO:0000313" key="3">
    <source>
        <dbReference type="Proteomes" id="UP000305233"/>
    </source>
</evidence>
<feature type="transmembrane region" description="Helical" evidence="1">
    <location>
        <begin position="134"/>
        <end position="156"/>
    </location>
</feature>
<gene>
    <name evidence="2" type="ORF">E8P82_13670</name>
</gene>
<dbReference type="Proteomes" id="UP000305233">
    <property type="component" value="Unassembled WGS sequence"/>
</dbReference>
<comment type="caution">
    <text evidence="2">The sequence shown here is derived from an EMBL/GenBank/DDBJ whole genome shotgun (WGS) entry which is preliminary data.</text>
</comment>
<protein>
    <submittedName>
        <fullName evidence="2">Uncharacterized protein</fullName>
    </submittedName>
</protein>
<keyword evidence="1" id="KW-0472">Membrane</keyword>
<organism evidence="2 3">
    <name type="scientific">Arthrobacter echini</name>
    <dbReference type="NCBI Taxonomy" id="1529066"/>
    <lineage>
        <taxon>Bacteria</taxon>
        <taxon>Bacillati</taxon>
        <taxon>Actinomycetota</taxon>
        <taxon>Actinomycetes</taxon>
        <taxon>Micrococcales</taxon>
        <taxon>Micrococcaceae</taxon>
        <taxon>Arthrobacter</taxon>
    </lineage>
</organism>
<accession>A0A4S5E0X9</accession>
<name>A0A4S5E0X9_9MICC</name>
<keyword evidence="3" id="KW-1185">Reference proteome</keyword>
<evidence type="ECO:0000256" key="1">
    <source>
        <dbReference type="SAM" id="Phobius"/>
    </source>
</evidence>
<keyword evidence="1" id="KW-0812">Transmembrane</keyword>
<dbReference type="OrthoDB" id="4870475at2"/>
<feature type="transmembrane region" description="Helical" evidence="1">
    <location>
        <begin position="21"/>
        <end position="40"/>
    </location>
</feature>
<evidence type="ECO:0000313" key="2">
    <source>
        <dbReference type="EMBL" id="THJ64922.1"/>
    </source>
</evidence>